<dbReference type="EMBL" id="LAZR01040874">
    <property type="protein sequence ID" value="KKL13391.1"/>
    <property type="molecule type" value="Genomic_DNA"/>
</dbReference>
<reference evidence="1" key="1">
    <citation type="journal article" date="2015" name="Nature">
        <title>Complex archaea that bridge the gap between prokaryotes and eukaryotes.</title>
        <authorList>
            <person name="Spang A."/>
            <person name="Saw J.H."/>
            <person name="Jorgensen S.L."/>
            <person name="Zaremba-Niedzwiedzka K."/>
            <person name="Martijn J."/>
            <person name="Lind A.E."/>
            <person name="van Eijk R."/>
            <person name="Schleper C."/>
            <person name="Guy L."/>
            <person name="Ettema T.J."/>
        </authorList>
    </citation>
    <scope>NUCLEOTIDE SEQUENCE</scope>
</reference>
<comment type="caution">
    <text evidence="1">The sequence shown here is derived from an EMBL/GenBank/DDBJ whole genome shotgun (WGS) entry which is preliminary data.</text>
</comment>
<name>A0A0F9D6H5_9ZZZZ</name>
<protein>
    <submittedName>
        <fullName evidence="1">Uncharacterized protein</fullName>
    </submittedName>
</protein>
<dbReference type="AlphaFoldDB" id="A0A0F9D6H5"/>
<proteinExistence type="predicted"/>
<evidence type="ECO:0000313" key="1">
    <source>
        <dbReference type="EMBL" id="KKL13391.1"/>
    </source>
</evidence>
<accession>A0A0F9D6H5</accession>
<sequence>MHHSDEDLKEFAEEPLDTYEKEIKKLLGKTGRFPEGKLADHDEGEIRFSVGHKGSDVIIDFGASVKWIGMNGNQAIDLGNSLIKHGRKANK</sequence>
<gene>
    <name evidence="1" type="ORF">LCGC14_2526230</name>
</gene>
<organism evidence="1">
    <name type="scientific">marine sediment metagenome</name>
    <dbReference type="NCBI Taxonomy" id="412755"/>
    <lineage>
        <taxon>unclassified sequences</taxon>
        <taxon>metagenomes</taxon>
        <taxon>ecological metagenomes</taxon>
    </lineage>
</organism>